<feature type="compositionally biased region" description="Low complexity" evidence="3">
    <location>
        <begin position="8"/>
        <end position="23"/>
    </location>
</feature>
<dbReference type="PANTHER" id="PTHR33542">
    <property type="entry name" value="SIROHYDROCHLORIN FERROCHELATASE, CHLOROPLASTIC"/>
    <property type="match status" value="1"/>
</dbReference>
<dbReference type="GO" id="GO:0046872">
    <property type="term" value="F:metal ion binding"/>
    <property type="evidence" value="ECO:0007669"/>
    <property type="project" value="UniProtKB-KW"/>
</dbReference>
<dbReference type="PANTHER" id="PTHR33542:SF5">
    <property type="entry name" value="FERROCHELATASE CHE1"/>
    <property type="match status" value="1"/>
</dbReference>
<dbReference type="EMBL" id="CP048882">
    <property type="protein sequence ID" value="QPP09006.1"/>
    <property type="molecule type" value="Genomic_DNA"/>
</dbReference>
<sequence length="315" mass="32223">MKASPTSEPAQGAGPEPGPALEPVSGPLHGLDSTAQLMTRLTAQLHTQLTAVRRPAAPALVAVAHGSRDPGALATVTALLTSVRALRPGLRVELGHIELNEPRLSQTLSALPARGEVVLVPLLFGPGHHVKHDIPRALAAASHLRGVVSDPLGPHPLLAEALHDRLNEAVRREGALPGEDGLRGGEAAHGQAGPDAVVLASAGSRDPESAEGSQRIAAALRERLGGTIPVLPAYASAARPTVAEAVQILRAAGHSRIALASCFTAPGHFAARCAAAAPWTASAPIGAHPALARLVLHRYDEARAAAAAGRRLVHA</sequence>
<evidence type="ECO:0000313" key="4">
    <source>
        <dbReference type="EMBL" id="QPP09006.1"/>
    </source>
</evidence>
<reference evidence="5" key="1">
    <citation type="submission" date="2020-02" db="EMBL/GenBank/DDBJ databases">
        <title>Streptomyces sp. ASO4wet.</title>
        <authorList>
            <person name="Risdian C."/>
            <person name="Landwehr W."/>
            <person name="Schupp P."/>
            <person name="Wink J."/>
        </authorList>
    </citation>
    <scope>NUCLEOTIDE SEQUENCE [LARGE SCALE GENOMIC DNA]</scope>
    <source>
        <strain evidence="5">ASO4wet</strain>
    </source>
</reference>
<dbReference type="KEGG" id="sbat:G4Z16_24255"/>
<evidence type="ECO:0000256" key="3">
    <source>
        <dbReference type="SAM" id="MobiDB-lite"/>
    </source>
</evidence>
<dbReference type="RefSeq" id="WP_197352787.1">
    <property type="nucleotide sequence ID" value="NZ_CP048882.1"/>
</dbReference>
<protein>
    <submittedName>
        <fullName evidence="4">Sirohydrochlorin chelatase</fullName>
    </submittedName>
</protein>
<proteinExistence type="predicted"/>
<evidence type="ECO:0000256" key="2">
    <source>
        <dbReference type="ARBA" id="ARBA00023239"/>
    </source>
</evidence>
<dbReference type="Gene3D" id="3.40.50.1400">
    <property type="match status" value="2"/>
</dbReference>
<dbReference type="CDD" id="cd03416">
    <property type="entry name" value="CbiX_SirB_N"/>
    <property type="match status" value="1"/>
</dbReference>
<organism evidence="4 5">
    <name type="scientific">Streptomyces bathyalis</name>
    <dbReference type="NCBI Taxonomy" id="2710756"/>
    <lineage>
        <taxon>Bacteria</taxon>
        <taxon>Bacillati</taxon>
        <taxon>Actinomycetota</taxon>
        <taxon>Actinomycetes</taxon>
        <taxon>Kitasatosporales</taxon>
        <taxon>Streptomycetaceae</taxon>
        <taxon>Streptomyces</taxon>
    </lineage>
</organism>
<dbReference type="AlphaFoldDB" id="A0A7T1T9Q9"/>
<evidence type="ECO:0000313" key="5">
    <source>
        <dbReference type="Proteomes" id="UP000595046"/>
    </source>
</evidence>
<dbReference type="Proteomes" id="UP000595046">
    <property type="component" value="Chromosome"/>
</dbReference>
<dbReference type="InterPro" id="IPR002762">
    <property type="entry name" value="CbiX-like"/>
</dbReference>
<gene>
    <name evidence="4" type="ORF">G4Z16_24255</name>
</gene>
<dbReference type="Pfam" id="PF01903">
    <property type="entry name" value="CbiX"/>
    <property type="match status" value="2"/>
</dbReference>
<name>A0A7T1T9Q9_9ACTN</name>
<keyword evidence="1" id="KW-0479">Metal-binding</keyword>
<dbReference type="InterPro" id="IPR050963">
    <property type="entry name" value="Sirohydro_Cobaltochel/CbiX"/>
</dbReference>
<accession>A0A7T1T9Q9</accession>
<keyword evidence="2" id="KW-0456">Lyase</keyword>
<evidence type="ECO:0000256" key="1">
    <source>
        <dbReference type="ARBA" id="ARBA00022723"/>
    </source>
</evidence>
<keyword evidence="5" id="KW-1185">Reference proteome</keyword>
<feature type="region of interest" description="Disordered" evidence="3">
    <location>
        <begin position="1"/>
        <end position="31"/>
    </location>
</feature>
<dbReference type="GO" id="GO:0016829">
    <property type="term" value="F:lyase activity"/>
    <property type="evidence" value="ECO:0007669"/>
    <property type="project" value="UniProtKB-KW"/>
</dbReference>
<dbReference type="SUPFAM" id="SSF53800">
    <property type="entry name" value="Chelatase"/>
    <property type="match status" value="2"/>
</dbReference>